<dbReference type="HOGENOM" id="CLU_1569567_0_0_11"/>
<sequence length="170" mass="18539">MADRDARGDMPATPSPRQSAETRGLTESRPQQSLYVVERQEGGPHYELRLRLGDVTSCWVIPEPPSPAPGGKLLAIRIPDSKARRGEESQVWDTGTVGNLGDRPWEPALAEGRLSLHLRGGRLDGVFVLVRAHRSPDHEQWLLVTKATGGDRVPGPRSAATVADEPWTVA</sequence>
<accession>I0V1V1</accession>
<evidence type="ECO:0000256" key="1">
    <source>
        <dbReference type="SAM" id="MobiDB-lite"/>
    </source>
</evidence>
<evidence type="ECO:0000313" key="4">
    <source>
        <dbReference type="Proteomes" id="UP000004691"/>
    </source>
</evidence>
<dbReference type="Pfam" id="PF13298">
    <property type="entry name" value="LigD_N"/>
    <property type="match status" value="1"/>
</dbReference>
<gene>
    <name evidence="3" type="ORF">SacxiDRAFT_1865</name>
</gene>
<dbReference type="STRING" id="882086.SacxiDRAFT_1865"/>
<dbReference type="eggNOG" id="COG1793">
    <property type="taxonomic scope" value="Bacteria"/>
</dbReference>
<reference evidence="3 4" key="1">
    <citation type="submission" date="2012-01" db="EMBL/GenBank/DDBJ databases">
        <title>Improved High-Quality Draft sequence of Saccharomonospora xinjiangensis XJ-54.</title>
        <authorList>
            <consortium name="US DOE Joint Genome Institute"/>
            <person name="Lucas S."/>
            <person name="Han J."/>
            <person name="Lapidus A."/>
            <person name="Cheng J.-F."/>
            <person name="Goodwin L."/>
            <person name="Pitluck S."/>
            <person name="Peters L."/>
            <person name="Mikhailova N."/>
            <person name="Teshima H."/>
            <person name="Detter J.C."/>
            <person name="Han C."/>
            <person name="Tapia R."/>
            <person name="Land M."/>
            <person name="Hauser L."/>
            <person name="Kyrpides N."/>
            <person name="Ivanova N."/>
            <person name="Pagani I."/>
            <person name="Brambilla E.-M."/>
            <person name="Klenk H.-P."/>
            <person name="Woyke T."/>
        </authorList>
    </citation>
    <scope>NUCLEOTIDE SEQUENCE [LARGE SCALE GENOMIC DNA]</scope>
    <source>
        <strain evidence="3 4">XJ-54</strain>
    </source>
</reference>
<proteinExistence type="predicted"/>
<feature type="domain" description="DNA ligase D 3'-phosphoesterase" evidence="2">
    <location>
        <begin position="44"/>
        <end position="131"/>
    </location>
</feature>
<keyword evidence="4" id="KW-1185">Reference proteome</keyword>
<protein>
    <recommendedName>
        <fullName evidence="2">DNA ligase D 3'-phosphoesterase domain-containing protein</fullName>
    </recommendedName>
</protein>
<feature type="region of interest" description="Disordered" evidence="1">
    <location>
        <begin position="1"/>
        <end position="35"/>
    </location>
</feature>
<organism evidence="3 4">
    <name type="scientific">Saccharomonospora xinjiangensis XJ-54</name>
    <dbReference type="NCBI Taxonomy" id="882086"/>
    <lineage>
        <taxon>Bacteria</taxon>
        <taxon>Bacillati</taxon>
        <taxon>Actinomycetota</taxon>
        <taxon>Actinomycetes</taxon>
        <taxon>Pseudonocardiales</taxon>
        <taxon>Pseudonocardiaceae</taxon>
        <taxon>Saccharomonospora</taxon>
    </lineage>
</organism>
<dbReference type="InterPro" id="IPR014144">
    <property type="entry name" value="LigD_PE_domain"/>
</dbReference>
<dbReference type="OrthoDB" id="9802472at2"/>
<evidence type="ECO:0000313" key="3">
    <source>
        <dbReference type="EMBL" id="EID54104.1"/>
    </source>
</evidence>
<evidence type="ECO:0000259" key="2">
    <source>
        <dbReference type="Pfam" id="PF13298"/>
    </source>
</evidence>
<dbReference type="Proteomes" id="UP000004691">
    <property type="component" value="Unassembled WGS sequence"/>
</dbReference>
<dbReference type="AlphaFoldDB" id="I0V1V1"/>
<dbReference type="EMBL" id="JH636049">
    <property type="protein sequence ID" value="EID54104.1"/>
    <property type="molecule type" value="Genomic_DNA"/>
</dbReference>
<name>I0V1V1_9PSEU</name>